<feature type="region of interest" description="Disordered" evidence="4">
    <location>
        <begin position="1179"/>
        <end position="1202"/>
    </location>
</feature>
<gene>
    <name evidence="6" type="primary">LOC111280312</name>
</gene>
<proteinExistence type="predicted"/>
<feature type="compositionally biased region" description="Polar residues" evidence="4">
    <location>
        <begin position="1377"/>
        <end position="1387"/>
    </location>
</feature>
<dbReference type="InterPro" id="IPR052435">
    <property type="entry name" value="YY1-Transcr_Regul"/>
</dbReference>
<feature type="region of interest" description="Disordered" evidence="4">
    <location>
        <begin position="273"/>
        <end position="309"/>
    </location>
</feature>
<feature type="compositionally biased region" description="Basic and acidic residues" evidence="4">
    <location>
        <begin position="280"/>
        <end position="300"/>
    </location>
</feature>
<dbReference type="Pfam" id="PF13921">
    <property type="entry name" value="Myb_DNA-bind_6"/>
    <property type="match status" value="1"/>
</dbReference>
<feature type="region of interest" description="Disordered" evidence="4">
    <location>
        <begin position="1"/>
        <end position="74"/>
    </location>
</feature>
<feature type="region of interest" description="Disordered" evidence="4">
    <location>
        <begin position="994"/>
        <end position="1026"/>
    </location>
</feature>
<dbReference type="PANTHER" id="PTHR16088:SF3">
    <property type="entry name" value="GON-4-LIKE PROTEIN"/>
    <property type="match status" value="1"/>
</dbReference>
<evidence type="ECO:0000313" key="6">
    <source>
        <dbReference type="RefSeq" id="XP_022723295.1"/>
    </source>
</evidence>
<dbReference type="InterPro" id="IPR009057">
    <property type="entry name" value="Homeodomain-like_sf"/>
</dbReference>
<feature type="compositionally biased region" description="Low complexity" evidence="4">
    <location>
        <begin position="60"/>
        <end position="74"/>
    </location>
</feature>
<dbReference type="PANTHER" id="PTHR16088">
    <property type="entry name" value="YY1 ASSOCIATED PROTEIN-RELATED"/>
    <property type="match status" value="1"/>
</dbReference>
<feature type="region of interest" description="Disordered" evidence="4">
    <location>
        <begin position="1360"/>
        <end position="1405"/>
    </location>
</feature>
<feature type="compositionally biased region" description="Acidic residues" evidence="4">
    <location>
        <begin position="34"/>
        <end position="53"/>
    </location>
</feature>
<feature type="region of interest" description="Disordered" evidence="4">
    <location>
        <begin position="113"/>
        <end position="164"/>
    </location>
</feature>
<keyword evidence="5" id="KW-1185">Reference proteome</keyword>
<sequence>MSSCENVRPSEVGSQGHQNAPPVVSDGRSKPDDGVEEIEEEVEDEEDEEEDVDFNPFLKETPSPEASSSLSSEIEGLDVDVVDSRANTHVTADVNSSKINTKLQNCEVGDTEHCDEETVMQSTASPEVQNTDSRKHNKRKPGSGSQSEREKESQLSSVKNSMVGDLSNATHFRKPVMHLDDAEDDAICRRTRARYSLASFTLDELEAFLQETDDEDDVQNVDIDDEEEYRKFLAAVLQGGDGDHQSTQENENFDDEDEDNDVDFEIELEEALERDYDEATVEKTLAEETQRAGRRPETRQNRRQKASAQYERKLIEQTKRPLCPLVPILPNGPFAPIPTHNGKTWMPEFYQSCVPSAADGFINGFTPYQIGQLHCLIHEHVQLLIQIFSLCALDHSRQHIASQIQGLILEMLHKRDEAIACKRKPYPDTCFRPPYVSSSVPNEVPLLCPMQSTSKTSTLNADGVCFSPNTDMPDSQNISSPRRRYEHVSNGQLCSSWVPFLSSPVMSILDVAPLNLVGRYIDDVYSAIQEHRHRHLENSCATQYEKEPLFPHPCFPSMVEANNEALRGSALPAGCTVPSSVYQPPPKKTLAATLVEKTKKQSVAVVPKEIAKLAQRFFPLFNPALFPHKPPPVAVANRVLFTDAEDELLALGLMKYNSDWKAIQHHFLPCKSKHQIFVRQKNRCSSKAPENPIKAVRRMKASPLTAEEMRGIQEGLKVFKLDWMSVWKFIVPHRDPSLLPRQWRIALGTQRSYKQDAAKKEKRRLYESERRKRKAAELTNRQHAPNKEDCQAEYTGVENCSGDDDMDNADESYVHEGFLADWRPGASKLISSESPCTNIRGKNLPNMSSEEGAHVREQSNSCMSAVVQPLTGHMQGSPHVLNHPQHPYTFSHCASSALQPTHQVPNMILNTSKSQICLRPYRSRKSNNLRVVKLAPDLPPVNLPPTVRVISESALKINQCGAYTKVSATGDVVDVGIGNMVSPYSHLAMSSLMNKRDKSNPTRENVTNSRSEVVKDKSVAEERSSHTDLQMHPLLFQAPEDGQVPYYPLNCGTGSSSSFSFFSGNQPQLNLSLFYNPQQANHAVDSLTKYVKRKESISASCGIDFHPLLQRTDDTNSELVTACSTASPSLGLDGKSATPCNPSNSVQMKSVVHCSPCATRSRPSSPNEKSNELDLEIHLSSSSTKENAAISRDATAHSKNSSVSLLNSQNATETQDAFHSSGNKFVSGAHASSVSSKIIGRYIDDPSDQSHPEIVMEKEELSDSDEEIEEHVEFECEEMADSEGEEGSGCEQVSEMQDKEAQGSTTQEIVTDEDCNNQECELSTHGNSQGNVCVPERGNPPFLKLGLTCPKKDASSCWLSLDSSASGRTSRSKSKNEASTMSKSPPTKTLAPYRLSRPLKQATPITRKVTVQEHAINMPEQLSLGPLSVPTLRKPRKRTCRANAIAQAGSSLGNPKKDAKDSG</sequence>
<dbReference type="RefSeq" id="XP_022723295.1">
    <property type="nucleotide sequence ID" value="XM_022867560.1"/>
</dbReference>
<feature type="compositionally biased region" description="Acidic residues" evidence="4">
    <location>
        <begin position="1277"/>
        <end position="1288"/>
    </location>
</feature>
<dbReference type="KEGG" id="dzi:111280312"/>
<evidence type="ECO:0000313" key="5">
    <source>
        <dbReference type="Proteomes" id="UP000515121"/>
    </source>
</evidence>
<keyword evidence="2" id="KW-0804">Transcription</keyword>
<evidence type="ECO:0000256" key="3">
    <source>
        <dbReference type="ARBA" id="ARBA00023242"/>
    </source>
</evidence>
<name>A0A6P5X4G1_DURZI</name>
<feature type="region of interest" description="Disordered" evidence="4">
    <location>
        <begin position="1277"/>
        <end position="1312"/>
    </location>
</feature>
<feature type="compositionally biased region" description="Low complexity" evidence="4">
    <location>
        <begin position="1360"/>
        <end position="1369"/>
    </location>
</feature>
<feature type="compositionally biased region" description="Basic and acidic residues" evidence="4">
    <location>
        <begin position="754"/>
        <end position="770"/>
    </location>
</feature>
<accession>A0A6P5X4G1</accession>
<dbReference type="GO" id="GO:0005634">
    <property type="term" value="C:nucleus"/>
    <property type="evidence" value="ECO:0007669"/>
    <property type="project" value="TreeGrafter"/>
</dbReference>
<dbReference type="Proteomes" id="UP000515121">
    <property type="component" value="Unplaced"/>
</dbReference>
<dbReference type="GeneID" id="111280312"/>
<keyword evidence="3" id="KW-0539">Nucleus</keyword>
<protein>
    <submittedName>
        <fullName evidence="6">Uncharacterized protein LOC111280312</fullName>
    </submittedName>
</protein>
<keyword evidence="1" id="KW-0805">Transcription regulation</keyword>
<dbReference type="GO" id="GO:0003712">
    <property type="term" value="F:transcription coregulator activity"/>
    <property type="evidence" value="ECO:0007669"/>
    <property type="project" value="TreeGrafter"/>
</dbReference>
<organism evidence="5 6">
    <name type="scientific">Durio zibethinus</name>
    <name type="common">Durian</name>
    <dbReference type="NCBI Taxonomy" id="66656"/>
    <lineage>
        <taxon>Eukaryota</taxon>
        <taxon>Viridiplantae</taxon>
        <taxon>Streptophyta</taxon>
        <taxon>Embryophyta</taxon>
        <taxon>Tracheophyta</taxon>
        <taxon>Spermatophyta</taxon>
        <taxon>Magnoliopsida</taxon>
        <taxon>eudicotyledons</taxon>
        <taxon>Gunneridae</taxon>
        <taxon>Pentapetalae</taxon>
        <taxon>rosids</taxon>
        <taxon>malvids</taxon>
        <taxon>Malvales</taxon>
        <taxon>Malvaceae</taxon>
        <taxon>Helicteroideae</taxon>
        <taxon>Durio</taxon>
    </lineage>
</organism>
<evidence type="ECO:0000256" key="1">
    <source>
        <dbReference type="ARBA" id="ARBA00023015"/>
    </source>
</evidence>
<dbReference type="SUPFAM" id="SSF46689">
    <property type="entry name" value="Homeodomain-like"/>
    <property type="match status" value="1"/>
</dbReference>
<dbReference type="OrthoDB" id="49309at2759"/>
<feature type="region of interest" description="Disordered" evidence="4">
    <location>
        <begin position="754"/>
        <end position="798"/>
    </location>
</feature>
<feature type="region of interest" description="Disordered" evidence="4">
    <location>
        <begin position="238"/>
        <end position="259"/>
    </location>
</feature>
<feature type="compositionally biased region" description="Basic and acidic residues" evidence="4">
    <location>
        <begin position="1012"/>
        <end position="1026"/>
    </location>
</feature>
<reference evidence="6" key="1">
    <citation type="submission" date="2025-08" db="UniProtKB">
        <authorList>
            <consortium name="RefSeq"/>
        </authorList>
    </citation>
    <scope>IDENTIFICATION</scope>
    <source>
        <tissue evidence="6">Fruit stalk</tissue>
    </source>
</reference>
<evidence type="ECO:0000256" key="4">
    <source>
        <dbReference type="SAM" id="MobiDB-lite"/>
    </source>
</evidence>
<feature type="region of interest" description="Disordered" evidence="4">
    <location>
        <begin position="1444"/>
        <end position="1463"/>
    </location>
</feature>
<feature type="compositionally biased region" description="Polar residues" evidence="4">
    <location>
        <begin position="1002"/>
        <end position="1011"/>
    </location>
</feature>
<feature type="compositionally biased region" description="Polar residues" evidence="4">
    <location>
        <begin position="119"/>
        <end position="131"/>
    </location>
</feature>
<dbReference type="GO" id="GO:0006355">
    <property type="term" value="P:regulation of DNA-templated transcription"/>
    <property type="evidence" value="ECO:0007669"/>
    <property type="project" value="TreeGrafter"/>
</dbReference>
<evidence type="ECO:0000256" key="2">
    <source>
        <dbReference type="ARBA" id="ARBA00023163"/>
    </source>
</evidence>